<dbReference type="EMBL" id="CP008941">
    <property type="protein sequence ID" value="AIK97198.1"/>
    <property type="molecule type" value="Genomic_DNA"/>
</dbReference>
<keyword evidence="3" id="KW-1185">Reference proteome</keyword>
<dbReference type="AlphaFoldDB" id="A0A077AZP7"/>
<feature type="domain" description="Immunity protein 30" evidence="1">
    <location>
        <begin position="26"/>
        <end position="108"/>
    </location>
</feature>
<evidence type="ECO:0000313" key="3">
    <source>
        <dbReference type="Proteomes" id="UP000028926"/>
    </source>
</evidence>
<name>A0A077AZP7_9PROT</name>
<dbReference type="KEGG" id="paca:ID47_11350"/>
<dbReference type="HOGENOM" id="CLU_1728016_0_0_5"/>
<dbReference type="RefSeq" id="WP_038466442.1">
    <property type="nucleotide sequence ID" value="NZ_CP008941.1"/>
</dbReference>
<dbReference type="Pfam" id="PF15565">
    <property type="entry name" value="Imm30"/>
    <property type="match status" value="1"/>
</dbReference>
<gene>
    <name evidence="2" type="ORF">ID47_11350</name>
</gene>
<dbReference type="InterPro" id="IPR029084">
    <property type="entry name" value="Imm30"/>
</dbReference>
<organism evidence="2 3">
    <name type="scientific">Candidatus Odyssella acanthamoebae</name>
    <dbReference type="NCBI Taxonomy" id="91604"/>
    <lineage>
        <taxon>Bacteria</taxon>
        <taxon>Pseudomonadati</taxon>
        <taxon>Pseudomonadota</taxon>
        <taxon>Alphaproteobacteria</taxon>
        <taxon>Holosporales</taxon>
        <taxon>Candidatus Paracaedibacteraceae</taxon>
        <taxon>Candidatus Odyssella</taxon>
    </lineage>
</organism>
<evidence type="ECO:0000313" key="2">
    <source>
        <dbReference type="EMBL" id="AIK97198.1"/>
    </source>
</evidence>
<dbReference type="Proteomes" id="UP000028926">
    <property type="component" value="Chromosome"/>
</dbReference>
<reference evidence="2 3" key="1">
    <citation type="submission" date="2014-07" db="EMBL/GenBank/DDBJ databases">
        <title>Comparative genomic insights into amoeba endosymbionts belonging to the families of Holosporaceae and Candidatus Midichloriaceae within Rickettsiales.</title>
        <authorList>
            <person name="Wang Z."/>
            <person name="Wu M."/>
        </authorList>
    </citation>
    <scope>NUCLEOTIDE SEQUENCE [LARGE SCALE GENOMIC DNA]</scope>
    <source>
        <strain evidence="2">PRA3</strain>
    </source>
</reference>
<sequence>MTELQSLYKLLDDYSEFNVSGNPDKFLDSAEKIILINDPNSIPILLSYFDDSREYGWVFETLMISLERYSESEHIQALLKNLETLLKKAPNWASSIFNRILNTERGISLFIQYIHLTSKESLLKLFNLMEVEFPHHQELIKTLKQKMAYST</sequence>
<proteinExistence type="predicted"/>
<protein>
    <recommendedName>
        <fullName evidence="1">Immunity protein 30 domain-containing protein</fullName>
    </recommendedName>
</protein>
<accession>A0A077AZP7</accession>
<evidence type="ECO:0000259" key="1">
    <source>
        <dbReference type="Pfam" id="PF15565"/>
    </source>
</evidence>